<proteinExistence type="predicted"/>
<dbReference type="EMBL" id="CAJZBQ010000028">
    <property type="protein sequence ID" value="CAG9321524.1"/>
    <property type="molecule type" value="Genomic_DNA"/>
</dbReference>
<evidence type="ECO:0000256" key="1">
    <source>
        <dbReference type="ARBA" id="ARBA00022723"/>
    </source>
</evidence>
<keyword evidence="2" id="KW-0863">Zinc-finger</keyword>
<dbReference type="PANTHER" id="PTHR46347">
    <property type="entry name" value="RING/FYVE/PHD ZINC FINGER SUPERFAMILY PROTEIN"/>
    <property type="match status" value="1"/>
</dbReference>
<feature type="transmembrane region" description="Helical" evidence="4">
    <location>
        <begin position="113"/>
        <end position="132"/>
    </location>
</feature>
<feature type="domain" description="RING-CH-type" evidence="5">
    <location>
        <begin position="1"/>
        <end position="71"/>
    </location>
</feature>
<evidence type="ECO:0000313" key="7">
    <source>
        <dbReference type="Proteomes" id="UP001162131"/>
    </source>
</evidence>
<accession>A0AAU9JIH8</accession>
<evidence type="ECO:0000313" key="6">
    <source>
        <dbReference type="EMBL" id="CAG9321524.1"/>
    </source>
</evidence>
<dbReference type="Gene3D" id="3.40.1740.10">
    <property type="entry name" value="VC0467-like"/>
    <property type="match status" value="1"/>
</dbReference>
<dbReference type="PROSITE" id="PS51292">
    <property type="entry name" value="ZF_RING_CH"/>
    <property type="match status" value="1"/>
</dbReference>
<reference evidence="6" key="1">
    <citation type="submission" date="2021-09" db="EMBL/GenBank/DDBJ databases">
        <authorList>
            <consortium name="AG Swart"/>
            <person name="Singh M."/>
            <person name="Singh A."/>
            <person name="Seah K."/>
            <person name="Emmerich C."/>
        </authorList>
    </citation>
    <scope>NUCLEOTIDE SEQUENCE</scope>
    <source>
        <strain evidence="6">ATCC30299</strain>
    </source>
</reference>
<protein>
    <recommendedName>
        <fullName evidence="5">RING-CH-type domain-containing protein</fullName>
    </recommendedName>
</protein>
<dbReference type="Pfam" id="PF12906">
    <property type="entry name" value="RINGv"/>
    <property type="match status" value="1"/>
</dbReference>
<name>A0AAU9JIH8_9CILI</name>
<keyword evidence="4" id="KW-0472">Membrane</keyword>
<dbReference type="Proteomes" id="UP001162131">
    <property type="component" value="Unassembled WGS sequence"/>
</dbReference>
<evidence type="ECO:0000256" key="4">
    <source>
        <dbReference type="SAM" id="Phobius"/>
    </source>
</evidence>
<dbReference type="GO" id="GO:0008270">
    <property type="term" value="F:zinc ion binding"/>
    <property type="evidence" value="ECO:0007669"/>
    <property type="project" value="UniProtKB-KW"/>
</dbReference>
<dbReference type="InterPro" id="IPR011016">
    <property type="entry name" value="Znf_RING-CH"/>
</dbReference>
<comment type="caution">
    <text evidence="6">The sequence shown here is derived from an EMBL/GenBank/DDBJ whole genome shotgun (WGS) entry which is preliminary data.</text>
</comment>
<gene>
    <name evidence="6" type="ORF">BSTOLATCC_MIC28803</name>
</gene>
<dbReference type="SUPFAM" id="SSF57850">
    <property type="entry name" value="RING/U-box"/>
    <property type="match status" value="1"/>
</dbReference>
<organism evidence="6 7">
    <name type="scientific">Blepharisma stoltei</name>
    <dbReference type="NCBI Taxonomy" id="1481888"/>
    <lineage>
        <taxon>Eukaryota</taxon>
        <taxon>Sar</taxon>
        <taxon>Alveolata</taxon>
        <taxon>Ciliophora</taxon>
        <taxon>Postciliodesmatophora</taxon>
        <taxon>Heterotrichea</taxon>
        <taxon>Heterotrichida</taxon>
        <taxon>Blepharismidae</taxon>
        <taxon>Blepharisma</taxon>
    </lineage>
</organism>
<dbReference type="Gene3D" id="3.30.40.10">
    <property type="entry name" value="Zinc/RING finger domain, C3HC4 (zinc finger)"/>
    <property type="match status" value="1"/>
</dbReference>
<dbReference type="AlphaFoldDB" id="A0AAU9JIH8"/>
<dbReference type="SMART" id="SM00744">
    <property type="entry name" value="RINGv"/>
    <property type="match status" value="1"/>
</dbReference>
<evidence type="ECO:0000256" key="2">
    <source>
        <dbReference type="ARBA" id="ARBA00022771"/>
    </source>
</evidence>
<dbReference type="Pfam" id="PF02622">
    <property type="entry name" value="DUF179"/>
    <property type="match status" value="1"/>
</dbReference>
<evidence type="ECO:0000256" key="3">
    <source>
        <dbReference type="ARBA" id="ARBA00022833"/>
    </source>
</evidence>
<dbReference type="InterPro" id="IPR013083">
    <property type="entry name" value="Znf_RING/FYVE/PHD"/>
</dbReference>
<sequence>MSDCCRICLEDDDVKNLIIPCICKGTQKYIHPSCLYRWQETMLNNHLNFPERFSSDQILRCRQCNTKYKYHSSDPRWKFLYSASPLLTLMRRYTIMLSLAFGCFLWATSFLFFPFFLNLLMISIICFSFVWYKGIRPRFFITEDGIRIGFIRIGIPVPQLRAGVILKASSIISGGIFYQSRILITKYDINEGAVGFIINKNRDNDYIGGPVQPESVHILHDNPEVEGCERICEGIYLGGRMNPRPENTRTMVIYGYSGWSSLQLDGEVRAGVWEIEGNVRIQDFFGN</sequence>
<keyword evidence="4" id="KW-1133">Transmembrane helix</keyword>
<dbReference type="PANTHER" id="PTHR46347:SF1">
    <property type="entry name" value="RING_FYVE_PHD ZINC FINGER SUPERFAMILY PROTEIN"/>
    <property type="match status" value="1"/>
</dbReference>
<keyword evidence="1" id="KW-0479">Metal-binding</keyword>
<evidence type="ECO:0000259" key="5">
    <source>
        <dbReference type="PROSITE" id="PS51292"/>
    </source>
</evidence>
<dbReference type="InterPro" id="IPR003774">
    <property type="entry name" value="AlgH-like"/>
</dbReference>
<keyword evidence="4" id="KW-0812">Transmembrane</keyword>
<dbReference type="SUPFAM" id="SSF143456">
    <property type="entry name" value="VC0467-like"/>
    <property type="match status" value="1"/>
</dbReference>
<keyword evidence="7" id="KW-1185">Reference proteome</keyword>
<keyword evidence="3" id="KW-0862">Zinc</keyword>